<keyword evidence="6" id="KW-1185">Reference proteome</keyword>
<keyword evidence="2" id="KW-0288">FMN</keyword>
<feature type="compositionally biased region" description="Polar residues" evidence="3">
    <location>
        <begin position="195"/>
        <end position="207"/>
    </location>
</feature>
<organism evidence="5 6">
    <name type="scientific">Pseudovibrio denitrificans</name>
    <dbReference type="NCBI Taxonomy" id="258256"/>
    <lineage>
        <taxon>Bacteria</taxon>
        <taxon>Pseudomonadati</taxon>
        <taxon>Pseudomonadota</taxon>
        <taxon>Alphaproteobacteria</taxon>
        <taxon>Hyphomicrobiales</taxon>
        <taxon>Stappiaceae</taxon>
        <taxon>Pseudovibrio</taxon>
    </lineage>
</organism>
<reference evidence="6" key="1">
    <citation type="submission" date="2016-10" db="EMBL/GenBank/DDBJ databases">
        <authorList>
            <person name="Varghese N."/>
            <person name="Submissions S."/>
        </authorList>
    </citation>
    <scope>NUCLEOTIDE SEQUENCE [LARGE SCALE GENOMIC DNA]</scope>
    <source>
        <strain evidence="6">DSM 17465</strain>
    </source>
</reference>
<dbReference type="GO" id="GO:0010181">
    <property type="term" value="F:FMN binding"/>
    <property type="evidence" value="ECO:0007669"/>
    <property type="project" value="InterPro"/>
</dbReference>
<protein>
    <submittedName>
        <fullName evidence="5">Multimeric flavodoxin WrbA</fullName>
    </submittedName>
</protein>
<dbReference type="Pfam" id="PF03358">
    <property type="entry name" value="FMN_red"/>
    <property type="match status" value="1"/>
</dbReference>
<keyword evidence="1" id="KW-0285">Flavoprotein</keyword>
<evidence type="ECO:0000256" key="1">
    <source>
        <dbReference type="ARBA" id="ARBA00022630"/>
    </source>
</evidence>
<evidence type="ECO:0000256" key="2">
    <source>
        <dbReference type="ARBA" id="ARBA00022643"/>
    </source>
</evidence>
<evidence type="ECO:0000313" key="5">
    <source>
        <dbReference type="EMBL" id="SFU01818.1"/>
    </source>
</evidence>
<dbReference type="InterPro" id="IPR008254">
    <property type="entry name" value="Flavodoxin/NO_synth"/>
</dbReference>
<accession>A0A1I7CR09</accession>
<dbReference type="Gene3D" id="3.40.50.360">
    <property type="match status" value="1"/>
</dbReference>
<dbReference type="PANTHER" id="PTHR30546:SF23">
    <property type="entry name" value="FLAVOPROTEIN-LIKE PROTEIN YCP4-RELATED"/>
    <property type="match status" value="1"/>
</dbReference>
<dbReference type="AlphaFoldDB" id="A0A1I7CR09"/>
<dbReference type="PROSITE" id="PS50902">
    <property type="entry name" value="FLAVODOXIN_LIKE"/>
    <property type="match status" value="1"/>
</dbReference>
<feature type="domain" description="Flavodoxin-like" evidence="4">
    <location>
        <begin position="7"/>
        <end position="183"/>
    </location>
</feature>
<dbReference type="InterPro" id="IPR005025">
    <property type="entry name" value="FMN_Rdtase-like_dom"/>
</dbReference>
<dbReference type="Proteomes" id="UP000183371">
    <property type="component" value="Unassembled WGS sequence"/>
</dbReference>
<dbReference type="CDD" id="cd01653">
    <property type="entry name" value="GATase1"/>
    <property type="match status" value="1"/>
</dbReference>
<gene>
    <name evidence="5" type="ORF">SAMN05444141_106307</name>
</gene>
<name>A0A1I7CR09_9HYPH</name>
<dbReference type="PANTHER" id="PTHR30546">
    <property type="entry name" value="FLAVODOXIN-RELATED PROTEIN WRBA-RELATED"/>
    <property type="match status" value="1"/>
</dbReference>
<evidence type="ECO:0000256" key="3">
    <source>
        <dbReference type="SAM" id="MobiDB-lite"/>
    </source>
</evidence>
<dbReference type="RefSeq" id="WP_083417161.1">
    <property type="nucleotide sequence ID" value="NZ_FPBD01000006.1"/>
</dbReference>
<dbReference type="SUPFAM" id="SSF52218">
    <property type="entry name" value="Flavoproteins"/>
    <property type="match status" value="1"/>
</dbReference>
<dbReference type="InterPro" id="IPR029039">
    <property type="entry name" value="Flavoprotein-like_sf"/>
</dbReference>
<dbReference type="GO" id="GO:0003955">
    <property type="term" value="F:NAD(P)H dehydrogenase (quinone) activity"/>
    <property type="evidence" value="ECO:0007669"/>
    <property type="project" value="TreeGrafter"/>
</dbReference>
<proteinExistence type="predicted"/>
<evidence type="ECO:0000259" key="4">
    <source>
        <dbReference type="PROSITE" id="PS50902"/>
    </source>
</evidence>
<sequence>MSKDILVAIAFFSANGHTETLAHAIARGARENGVTVTFVPVSEYEDTDWGTLEAADAIVFGTPTYMGGVAAPFKFFMDASATVWYKQGWINKIAGGFSVSGSMSGDRLNVFLQMATFAAQHGMIWVSLGMPPGNNYSFGSNDDLNRLGVYYGAAAQANMDEGPEVAPPQSDRDTAFAYGARIAKATRRWVEGGHNQPQQSKGKSPLH</sequence>
<feature type="region of interest" description="Disordered" evidence="3">
    <location>
        <begin position="187"/>
        <end position="207"/>
    </location>
</feature>
<dbReference type="EMBL" id="FPBD01000006">
    <property type="protein sequence ID" value="SFU01818.1"/>
    <property type="molecule type" value="Genomic_DNA"/>
</dbReference>
<evidence type="ECO:0000313" key="6">
    <source>
        <dbReference type="Proteomes" id="UP000183371"/>
    </source>
</evidence>
<dbReference type="GO" id="GO:0016020">
    <property type="term" value="C:membrane"/>
    <property type="evidence" value="ECO:0007669"/>
    <property type="project" value="TreeGrafter"/>
</dbReference>